<dbReference type="InterPro" id="IPR029045">
    <property type="entry name" value="ClpP/crotonase-like_dom_sf"/>
</dbReference>
<evidence type="ECO:0000256" key="12">
    <source>
        <dbReference type="ARBA" id="ARBA00071021"/>
    </source>
</evidence>
<dbReference type="GO" id="GO:0030422">
    <property type="term" value="P:siRNA processing"/>
    <property type="evidence" value="ECO:0007669"/>
    <property type="project" value="TreeGrafter"/>
</dbReference>
<dbReference type="GO" id="GO:0031380">
    <property type="term" value="C:nuclear RNA-directed RNA polymerase complex"/>
    <property type="evidence" value="ECO:0007669"/>
    <property type="project" value="TreeGrafter"/>
</dbReference>
<dbReference type="InterPro" id="IPR056053">
    <property type="entry name" value="DUF7636"/>
</dbReference>
<keyword evidence="7" id="KW-0576">Peroxisome</keyword>
<dbReference type="CDD" id="cd06558">
    <property type="entry name" value="crotonase-like"/>
    <property type="match status" value="1"/>
</dbReference>
<feature type="domain" description="DUF7636" evidence="14">
    <location>
        <begin position="1776"/>
        <end position="1875"/>
    </location>
</feature>
<evidence type="ECO:0000313" key="17">
    <source>
        <dbReference type="Proteomes" id="UP000035681"/>
    </source>
</evidence>
<dbReference type="PANTHER" id="PTHR23079">
    <property type="entry name" value="RNA-DEPENDENT RNA POLYMERASE"/>
    <property type="match status" value="1"/>
</dbReference>
<dbReference type="GO" id="GO:0003723">
    <property type="term" value="F:RNA binding"/>
    <property type="evidence" value="ECO:0007669"/>
    <property type="project" value="UniProtKB-KW"/>
</dbReference>
<dbReference type="InterPro" id="IPR057493">
    <property type="entry name" value="PH_RdRP-assoc"/>
</dbReference>
<organism evidence="17 18">
    <name type="scientific">Strongyloides stercoralis</name>
    <name type="common">Threadworm</name>
    <dbReference type="NCBI Taxonomy" id="6248"/>
    <lineage>
        <taxon>Eukaryota</taxon>
        <taxon>Metazoa</taxon>
        <taxon>Ecdysozoa</taxon>
        <taxon>Nematoda</taxon>
        <taxon>Chromadorea</taxon>
        <taxon>Rhabditida</taxon>
        <taxon>Tylenchina</taxon>
        <taxon>Panagrolaimomorpha</taxon>
        <taxon>Strongyloidoidea</taxon>
        <taxon>Strongyloididae</taxon>
        <taxon>Strongyloides</taxon>
    </lineage>
</organism>
<evidence type="ECO:0000259" key="16">
    <source>
        <dbReference type="Pfam" id="PF25359"/>
    </source>
</evidence>
<reference evidence="18" key="1">
    <citation type="submission" date="2024-02" db="UniProtKB">
        <authorList>
            <consortium name="WormBaseParasite"/>
        </authorList>
    </citation>
    <scope>IDENTIFICATION</scope>
</reference>
<dbReference type="SUPFAM" id="SSF52096">
    <property type="entry name" value="ClpP/crotonase"/>
    <property type="match status" value="1"/>
</dbReference>
<feature type="domain" description="DUF7752" evidence="15">
    <location>
        <begin position="1620"/>
        <end position="1721"/>
    </location>
</feature>
<comment type="catalytic activity">
    <reaction evidence="10">
        <text>(3E,5Z,8Z,11Z,14Z)-eicosapentaenoyl-CoA = (2E,4E,8Z,11Z,14Z)-eicosapentaenoyl-CoA</text>
        <dbReference type="Rhea" id="RHEA:45224"/>
        <dbReference type="ChEBI" id="CHEBI:85090"/>
        <dbReference type="ChEBI" id="CHEBI:85091"/>
    </reaction>
</comment>
<dbReference type="WBParaSite" id="TCONS_00004437.p1">
    <property type="protein sequence ID" value="TCONS_00004437.p1"/>
    <property type="gene ID" value="XLOC_001862"/>
</dbReference>
<evidence type="ECO:0000256" key="10">
    <source>
        <dbReference type="ARBA" id="ARBA00052809"/>
    </source>
</evidence>
<evidence type="ECO:0000256" key="7">
    <source>
        <dbReference type="ARBA" id="ARBA00023140"/>
    </source>
</evidence>
<dbReference type="Pfam" id="PF00378">
    <property type="entry name" value="ECH_1"/>
    <property type="match status" value="1"/>
</dbReference>
<evidence type="ECO:0000256" key="11">
    <source>
        <dbReference type="ARBA" id="ARBA00055786"/>
    </source>
</evidence>
<dbReference type="FunFam" id="3.90.226.10:FF:000024">
    <property type="entry name" value="Delta3,5-delta2,4-dienoyl-CoA isomerase"/>
    <property type="match status" value="1"/>
</dbReference>
<dbReference type="GO" id="GO:0003968">
    <property type="term" value="F:RNA-directed RNA polymerase activity"/>
    <property type="evidence" value="ECO:0007669"/>
    <property type="project" value="UniProtKB-KW"/>
</dbReference>
<evidence type="ECO:0000259" key="15">
    <source>
        <dbReference type="Pfam" id="PF24934"/>
    </source>
</evidence>
<evidence type="ECO:0000256" key="5">
    <source>
        <dbReference type="ARBA" id="ARBA00022990"/>
    </source>
</evidence>
<dbReference type="FunFam" id="1.10.12.10:FF:000004">
    <property type="entry name" value="Delta3,5-delta2,4-dienoyl-CoA isomerase"/>
    <property type="match status" value="1"/>
</dbReference>
<feature type="domain" description="RDRP core" evidence="13">
    <location>
        <begin position="760"/>
        <end position="1380"/>
    </location>
</feature>
<comment type="catalytic activity">
    <reaction evidence="9">
        <text>(3E,5Z)-octadienoyl-CoA = (2E,4E)-octadienoyl-CoA</text>
        <dbReference type="Rhea" id="RHEA:45244"/>
        <dbReference type="ChEBI" id="CHEBI:62243"/>
        <dbReference type="ChEBI" id="CHEBI:85108"/>
    </reaction>
</comment>
<keyword evidence="6" id="KW-0443">Lipid metabolism</keyword>
<dbReference type="InterPro" id="IPR056654">
    <property type="entry name" value="DUF7752"/>
</dbReference>
<sequence length="1881" mass="219370">MSFKYLIPHHYLKIFSRTISISKNDRPILKDINLIEVKPKVFNVELNRAKQMNTFTPEFWFELKSAIKYLSQYSGCRSIVLSGAGKSFTSGIDLKEALSQVSDLLNDPKIDVSRKSRTLMSIIGEIQDCYTIMEKCPKPIISSIHSYCIGAGVNMICSTDIRYVSKDAIFSIKEVDVGMAADIGVLNRIQKLVGNDSLTRELSLTGKDFNADEALRLGLISKVFDNKEDCFEGAVETAKLIADKSPIGVQGTKMVLNHARNHSIEESLEFVKIWNASQMLSEDLEIAAKRFFTKKQIPFNDFKSIDFLLSLSQLLIFNYNMPTSQSIKLIFKLFLNDNSDVEKLKTTLLECISKSSSNIQQLGDFTYIDDPFLDPKLHVLCRCTFNYLTSGDFFQYLYLINLIKANFSIGLEKFLNNHTSFRICDSFIRVRSFGWGTYSYPEIFYNHYNVDEGWSNKYTKQNTKFKELLNRSNLRNKPIHVNFYHDTQKLDVFFAIPPCNKDSQFKQSKNTICRLTLQYENINRISISDVSLSKELKNYYIVTFNFWLFNPIKIDVCQELSTSISGKEKNYWGWRQVRTFYDESNIIEIIHESLIFYLTLQLHKNELINIIERFCTLINKNLEFVYWRRVDLSITSLIKKPFDDKELKEKLIKNGSFALSYLIDSFLSKGLVIKVHLLISQEVRDTFMEHILSCYQENSKVTLLAFEVFLKKIEGMLFIKDAHKMFQLIYKNELKNQSLTDDLFREDNDRNIYYIRKIIITPTRILFRIPTPMIGNRVMRQYDPKGEKMIKVIFRTDNYRPTKEIINGLILTEIINKYLDNGIAVGGFIYNFLGASNSQIRDGGCYFFRGSKYDMITIRESLGSIKQEAIPKMMGRLGQCFTQSFLAKNAIVENDKYIKDSDYYTPIWKDSNEKRYCFSDGCGMISEEMAGKVISSFDEIFDQESTCYQFRFRGYKGVLVTYPILDKVNQLAVSNKITLQNIGKINNDNLWTNDFSVDCIFRYSQCKFRGLLKDCQLEIVKASKPQELNLNRPLINVLDQVSKLQSYECNKKICYRINELFENHILSIISIFLNEKNACETLLNMPLKYIINIKELNNFKLISFQKELFFKNILINYAVHHIENRLKKLKIKIPTNLGRSMFGVIDETGSLEYGQVFIQYSLNINSTSKKTKNSIDKKIHLGRVMVTKNPTVVSGDVRIFEAVDVKLLHHLVDVIVFPRDGPLPHTTEMAGSDLDGDEYSIIFDEELFFDYNMEPFDFDAGTSVNEVTKGIKDHKDFDDRMKEFMTTYLTSENIGVLALSHLIQSDFFGLHSEVCKRIAIKHNIAIDFQKTGEFPRPLTKEWDNNIPPEVPSVVAEFFDGNMSKKPSYRSSRLINQLYNRLNNLEIFLQSSDLLLQKEEYKRNPLIFIEGWEEYIDEALKYYIKYSTSIMNLMDMFGIYNEAELFSGYKIINSYNTINNISEKLGYQNVNYLIQEKLGLIIYKIKAEILETFHSLDHFYNIIPEMDDSNKVKVVLESPLLYYPKELKKFVVAAYNILSDSTKTDMFKIYSFPWIFWDVLKKIVSINSCDDSSIITSLPYDTFNDSFTKYIIKWYSSTIERDQKLMKLIMEDDEVKVCLEYIKCYKNLNILLTFLLSWSKQHNLTLKIKDGMLLVLFIQCLCGFFNEYSNLSGGFIDKLSELSDEEIRNGFDINLSSGGLGRHCLNIFFILSSFRFRMLDHVYGWDMGMKCGYMLFQEDCYLIQQAAEKTINNLVFYHTFDILPQIENKDKSLESYKSYHYIYVYLPKNMKYNELYIFDRIKQISGLEELKYRQERSYFYGCKETKLWIVTPVGTYDSYIKFKQLIKVDVPTNFVMTERLNFPYILGRKLYEKIINHSLIVI</sequence>
<proteinExistence type="inferred from homology"/>
<evidence type="ECO:0000259" key="14">
    <source>
        <dbReference type="Pfam" id="PF24642"/>
    </source>
</evidence>
<evidence type="ECO:0000259" key="13">
    <source>
        <dbReference type="Pfam" id="PF05183"/>
    </source>
</evidence>
<evidence type="ECO:0000256" key="4">
    <source>
        <dbReference type="ARBA" id="ARBA00022832"/>
    </source>
</evidence>
<dbReference type="Pfam" id="PF24642">
    <property type="entry name" value="DUF7636"/>
    <property type="match status" value="1"/>
</dbReference>
<dbReference type="InterPro" id="IPR001753">
    <property type="entry name" value="Enoyl-CoA_hydra/iso"/>
</dbReference>
<dbReference type="Pfam" id="PF05183">
    <property type="entry name" value="RdRP"/>
    <property type="match status" value="1"/>
</dbReference>
<dbReference type="PANTHER" id="PTHR23079:SF57">
    <property type="entry name" value="RNA-DIRECTED RNA POLYMERASE"/>
    <property type="match status" value="1"/>
</dbReference>
<keyword evidence="17" id="KW-1185">Reference proteome</keyword>
<evidence type="ECO:0000256" key="2">
    <source>
        <dbReference type="ARBA" id="ARBA00005005"/>
    </source>
</evidence>
<dbReference type="Pfam" id="PF24934">
    <property type="entry name" value="DUF7752"/>
    <property type="match status" value="1"/>
</dbReference>
<comment type="function">
    <text evidence="11">Isomerization of 3-trans,5-cis-dienoyl-CoA to 2-trans,4-trans-dienoyl-CoA.</text>
</comment>
<comment type="pathway">
    <text evidence="2">Lipid metabolism; fatty acid beta-oxidation.</text>
</comment>
<evidence type="ECO:0000256" key="3">
    <source>
        <dbReference type="ARBA" id="ARBA00005254"/>
    </source>
</evidence>
<evidence type="ECO:0000256" key="1">
    <source>
        <dbReference type="ARBA" id="ARBA00004275"/>
    </source>
</evidence>
<evidence type="ECO:0000256" key="9">
    <source>
        <dbReference type="ARBA" id="ARBA00051408"/>
    </source>
</evidence>
<comment type="subcellular location">
    <subcellularLocation>
        <location evidence="1">Peroxisome</location>
    </subcellularLocation>
</comment>
<evidence type="ECO:0000313" key="18">
    <source>
        <dbReference type="WBParaSite" id="TCONS_00004437.p1"/>
    </source>
</evidence>
<name>A0AAF5CZJ8_STRER</name>
<dbReference type="InterPro" id="IPR007855">
    <property type="entry name" value="RDRP"/>
</dbReference>
<dbReference type="InterPro" id="IPR057596">
    <property type="entry name" value="RDRP_core"/>
</dbReference>
<dbReference type="GO" id="GO:0006631">
    <property type="term" value="P:fatty acid metabolic process"/>
    <property type="evidence" value="ECO:0007669"/>
    <property type="project" value="UniProtKB-KW"/>
</dbReference>
<dbReference type="Pfam" id="PF25359">
    <property type="entry name" value="PH_met_RdRP"/>
    <property type="match status" value="1"/>
</dbReference>
<comment type="similarity">
    <text evidence="3">Belongs to the enoyl-CoA hydratase/isomerase family.</text>
</comment>
<dbReference type="Gene3D" id="3.90.226.10">
    <property type="entry name" value="2-enoyl-CoA Hydratase, Chain A, domain 1"/>
    <property type="match status" value="1"/>
</dbReference>
<dbReference type="InterPro" id="IPR014748">
    <property type="entry name" value="Enoyl-CoA_hydra_C"/>
</dbReference>
<accession>A0AAF5CZJ8</accession>
<keyword evidence="5" id="KW-0007">Acetylation</keyword>
<dbReference type="GO" id="GO:0005777">
    <property type="term" value="C:peroxisome"/>
    <property type="evidence" value="ECO:0007669"/>
    <property type="project" value="UniProtKB-SubCell"/>
</dbReference>
<dbReference type="AlphaFoldDB" id="A0AAF5CZJ8"/>
<dbReference type="Gene3D" id="1.10.12.10">
    <property type="entry name" value="Lyase 2-enoyl-coa Hydratase, Chain A, domain 2"/>
    <property type="match status" value="1"/>
</dbReference>
<feature type="domain" description="PH-like" evidence="16">
    <location>
        <begin position="424"/>
        <end position="627"/>
    </location>
</feature>
<evidence type="ECO:0000256" key="6">
    <source>
        <dbReference type="ARBA" id="ARBA00023098"/>
    </source>
</evidence>
<keyword evidence="4" id="KW-0276">Fatty acid metabolism</keyword>
<keyword evidence="8" id="KW-0413">Isomerase</keyword>
<dbReference type="Proteomes" id="UP000035681">
    <property type="component" value="Unplaced"/>
</dbReference>
<dbReference type="GO" id="GO:0016853">
    <property type="term" value="F:isomerase activity"/>
    <property type="evidence" value="ECO:0007669"/>
    <property type="project" value="UniProtKB-KW"/>
</dbReference>
<evidence type="ECO:0000256" key="8">
    <source>
        <dbReference type="ARBA" id="ARBA00023235"/>
    </source>
</evidence>
<protein>
    <recommendedName>
        <fullName evidence="12">Delta(3,5)-Delta(2,4)-dienoyl-CoA isomerase, mitochondrial</fullName>
    </recommendedName>
</protein>